<name>A0ABV2GDK5_9BACL</name>
<protein>
    <submittedName>
        <fullName evidence="1">Uncharacterized protein</fullName>
    </submittedName>
</protein>
<proteinExistence type="predicted"/>
<dbReference type="Proteomes" id="UP001549099">
    <property type="component" value="Unassembled WGS sequence"/>
</dbReference>
<reference evidence="1 2" key="1">
    <citation type="submission" date="2024-06" db="EMBL/GenBank/DDBJ databases">
        <title>Genomic Encyclopedia of Type Strains, Phase IV (KMG-IV): sequencing the most valuable type-strain genomes for metagenomic binning, comparative biology and taxonomic classification.</title>
        <authorList>
            <person name="Goeker M."/>
        </authorList>
    </citation>
    <scope>NUCLEOTIDE SEQUENCE [LARGE SCALE GENOMIC DNA]</scope>
    <source>
        <strain evidence="1 2">DSM 26128</strain>
    </source>
</reference>
<gene>
    <name evidence="1" type="ORF">ABID49_002303</name>
</gene>
<evidence type="ECO:0000313" key="1">
    <source>
        <dbReference type="EMBL" id="MET3576385.1"/>
    </source>
</evidence>
<dbReference type="EMBL" id="JBEPLW010000021">
    <property type="protein sequence ID" value="MET3576385.1"/>
    <property type="molecule type" value="Genomic_DNA"/>
</dbReference>
<accession>A0ABV2GDK5</accession>
<comment type="caution">
    <text evidence="1">The sequence shown here is derived from an EMBL/GenBank/DDBJ whole genome shotgun (WGS) entry which is preliminary data.</text>
</comment>
<evidence type="ECO:0000313" key="2">
    <source>
        <dbReference type="Proteomes" id="UP001549099"/>
    </source>
</evidence>
<keyword evidence="2" id="KW-1185">Reference proteome</keyword>
<organism evidence="1 2">
    <name type="scientific">Bhargavaea ullalensis</name>
    <dbReference type="NCBI Taxonomy" id="1265685"/>
    <lineage>
        <taxon>Bacteria</taxon>
        <taxon>Bacillati</taxon>
        <taxon>Bacillota</taxon>
        <taxon>Bacilli</taxon>
        <taxon>Bacillales</taxon>
        <taxon>Caryophanaceae</taxon>
        <taxon>Bhargavaea</taxon>
    </lineage>
</organism>
<sequence>MPSKLQNFNQLMQYIINEEETFRKRMKALS</sequence>